<name>G7USX0_PSEUP</name>
<dbReference type="Proteomes" id="UP000005870">
    <property type="component" value="Chromosome"/>
</dbReference>
<feature type="region of interest" description="Disordered" evidence="1">
    <location>
        <begin position="21"/>
        <end position="52"/>
    </location>
</feature>
<sequence>MPGRAFEPEFEMPFEWDAYPVLPPGAGEIPPLLQAGDPPPPRGEDQGPEQLQ</sequence>
<gene>
    <name evidence="2" type="ordered locus">DSC_00890</name>
</gene>
<dbReference type="STRING" id="1045855.DSC_00890"/>
<dbReference type="RefSeq" id="WP_014162152.1">
    <property type="nucleotide sequence ID" value="NC_016147.2"/>
</dbReference>
<accession>G7USX0</accession>
<protein>
    <submittedName>
        <fullName evidence="2">Uncharacterized protein</fullName>
    </submittedName>
</protein>
<dbReference type="EMBL" id="CP003093">
    <property type="protein sequence ID" value="AER54831.1"/>
    <property type="molecule type" value="Genomic_DNA"/>
</dbReference>
<evidence type="ECO:0000313" key="2">
    <source>
        <dbReference type="EMBL" id="AER54831.1"/>
    </source>
</evidence>
<reference evidence="2 3" key="1">
    <citation type="journal article" date="2012" name="J. Bacteriol.">
        <title>Complete Genome Sequence of the BTEX-Degrading Bacterium Pseudoxanthomonas spadix BD-a59.</title>
        <authorList>
            <person name="Lee S.H."/>
            <person name="Jin H.M."/>
            <person name="Lee H.J."/>
            <person name="Kim J.M."/>
            <person name="Jeon C.O."/>
        </authorList>
    </citation>
    <scope>NUCLEOTIDE SEQUENCE [LARGE SCALE GENOMIC DNA]</scope>
    <source>
        <strain evidence="2 3">BD-a59</strain>
    </source>
</reference>
<dbReference type="AlphaFoldDB" id="G7USX0"/>
<keyword evidence="3" id="KW-1185">Reference proteome</keyword>
<organism evidence="2 3">
    <name type="scientific">Pseudoxanthomonas spadix (strain BD-a59)</name>
    <dbReference type="NCBI Taxonomy" id="1045855"/>
    <lineage>
        <taxon>Bacteria</taxon>
        <taxon>Pseudomonadati</taxon>
        <taxon>Pseudomonadota</taxon>
        <taxon>Gammaproteobacteria</taxon>
        <taxon>Lysobacterales</taxon>
        <taxon>Lysobacteraceae</taxon>
        <taxon>Pseudoxanthomonas</taxon>
    </lineage>
</organism>
<dbReference type="HOGENOM" id="CLU_3083880_0_0_6"/>
<evidence type="ECO:0000313" key="3">
    <source>
        <dbReference type="Proteomes" id="UP000005870"/>
    </source>
</evidence>
<dbReference type="KEGG" id="psd:DSC_00890"/>
<evidence type="ECO:0000256" key="1">
    <source>
        <dbReference type="SAM" id="MobiDB-lite"/>
    </source>
</evidence>
<proteinExistence type="predicted"/>